<dbReference type="InParanoid" id="A0A067N4Y3"/>
<dbReference type="AlphaFoldDB" id="A0A067N4Y3"/>
<reference evidence="2" key="1">
    <citation type="journal article" date="2014" name="Proc. Natl. Acad. Sci. U.S.A.">
        <title>Extensive sampling of basidiomycete genomes demonstrates inadequacy of the white-rot/brown-rot paradigm for wood decay fungi.</title>
        <authorList>
            <person name="Riley R."/>
            <person name="Salamov A.A."/>
            <person name="Brown D.W."/>
            <person name="Nagy L.G."/>
            <person name="Floudas D."/>
            <person name="Held B.W."/>
            <person name="Levasseur A."/>
            <person name="Lombard V."/>
            <person name="Morin E."/>
            <person name="Otillar R."/>
            <person name="Lindquist E.A."/>
            <person name="Sun H."/>
            <person name="LaButti K.M."/>
            <person name="Schmutz J."/>
            <person name="Jabbour D."/>
            <person name="Luo H."/>
            <person name="Baker S.E."/>
            <person name="Pisabarro A.G."/>
            <person name="Walton J.D."/>
            <person name="Blanchette R.A."/>
            <person name="Henrissat B."/>
            <person name="Martin F."/>
            <person name="Cullen D."/>
            <person name="Hibbett D.S."/>
            <person name="Grigoriev I.V."/>
        </authorList>
    </citation>
    <scope>NUCLEOTIDE SEQUENCE [LARGE SCALE GENOMIC DNA]</scope>
    <source>
        <strain evidence="2">FD-172 SS1</strain>
    </source>
</reference>
<evidence type="ECO:0000313" key="2">
    <source>
        <dbReference type="Proteomes" id="UP000027195"/>
    </source>
</evidence>
<gene>
    <name evidence="1" type="ORF">BOTBODRAFT_171139</name>
</gene>
<sequence>MAWVCLPHSPVSIGEDSSGSHQLHRMDAPQTCSFHSNNECLAIPVAPLSPLSPLSRLHPHRHPCAPTAVFMSPLPSPHPHHPSHDSSTLSPPYVLTTSYPYQHSVPPILTVASPTLGPAAVVASPPINQAERR</sequence>
<evidence type="ECO:0000313" key="1">
    <source>
        <dbReference type="EMBL" id="KDQ19202.1"/>
    </source>
</evidence>
<accession>A0A067N4Y3</accession>
<dbReference type="EMBL" id="KL198020">
    <property type="protein sequence ID" value="KDQ19202.1"/>
    <property type="molecule type" value="Genomic_DNA"/>
</dbReference>
<proteinExistence type="predicted"/>
<protein>
    <submittedName>
        <fullName evidence="1">Uncharacterized protein</fullName>
    </submittedName>
</protein>
<organism evidence="1 2">
    <name type="scientific">Botryobasidium botryosum (strain FD-172 SS1)</name>
    <dbReference type="NCBI Taxonomy" id="930990"/>
    <lineage>
        <taxon>Eukaryota</taxon>
        <taxon>Fungi</taxon>
        <taxon>Dikarya</taxon>
        <taxon>Basidiomycota</taxon>
        <taxon>Agaricomycotina</taxon>
        <taxon>Agaricomycetes</taxon>
        <taxon>Cantharellales</taxon>
        <taxon>Botryobasidiaceae</taxon>
        <taxon>Botryobasidium</taxon>
    </lineage>
</organism>
<dbReference type="HOGENOM" id="CLU_1906414_0_0_1"/>
<name>A0A067N4Y3_BOTB1</name>
<keyword evidence="2" id="KW-1185">Reference proteome</keyword>
<dbReference type="Proteomes" id="UP000027195">
    <property type="component" value="Unassembled WGS sequence"/>
</dbReference>